<dbReference type="Pfam" id="PF13347">
    <property type="entry name" value="MFS_2"/>
    <property type="match status" value="1"/>
</dbReference>
<comment type="similarity">
    <text evidence="2">Belongs to the sodium:galactoside symporter (TC 2.A.2) family.</text>
</comment>
<dbReference type="PANTHER" id="PTHR11328">
    <property type="entry name" value="MAJOR FACILITATOR SUPERFAMILY DOMAIN-CONTAINING PROTEIN"/>
    <property type="match status" value="1"/>
</dbReference>
<evidence type="ECO:0000256" key="5">
    <source>
        <dbReference type="ARBA" id="ARBA00023136"/>
    </source>
</evidence>
<dbReference type="Proteomes" id="UP000295783">
    <property type="component" value="Unassembled WGS sequence"/>
</dbReference>
<feature type="transmembrane region" description="Helical" evidence="6">
    <location>
        <begin position="40"/>
        <end position="63"/>
    </location>
</feature>
<feature type="transmembrane region" description="Helical" evidence="6">
    <location>
        <begin position="170"/>
        <end position="193"/>
    </location>
</feature>
<dbReference type="AlphaFoldDB" id="A0A4R6WD12"/>
<keyword evidence="5 6" id="KW-0472">Membrane</keyword>
<keyword evidence="8" id="KW-1185">Reference proteome</keyword>
<dbReference type="InterPro" id="IPR039672">
    <property type="entry name" value="MFS_2"/>
</dbReference>
<dbReference type="GO" id="GO:0005886">
    <property type="term" value="C:plasma membrane"/>
    <property type="evidence" value="ECO:0007669"/>
    <property type="project" value="TreeGrafter"/>
</dbReference>
<dbReference type="SUPFAM" id="SSF103473">
    <property type="entry name" value="MFS general substrate transporter"/>
    <property type="match status" value="1"/>
</dbReference>
<dbReference type="RefSeq" id="WP_133615153.1">
    <property type="nucleotide sequence ID" value="NZ_SNYW01000014.1"/>
</dbReference>
<feature type="transmembrane region" description="Helical" evidence="6">
    <location>
        <begin position="286"/>
        <end position="303"/>
    </location>
</feature>
<comment type="caution">
    <text evidence="7">The sequence shown here is derived from an EMBL/GenBank/DDBJ whole genome shotgun (WGS) entry which is preliminary data.</text>
</comment>
<feature type="transmembrane region" description="Helical" evidence="6">
    <location>
        <begin position="145"/>
        <end position="164"/>
    </location>
</feature>
<organism evidence="7 8">
    <name type="scientific">Dongia mobilis</name>
    <dbReference type="NCBI Taxonomy" id="578943"/>
    <lineage>
        <taxon>Bacteria</taxon>
        <taxon>Pseudomonadati</taxon>
        <taxon>Pseudomonadota</taxon>
        <taxon>Alphaproteobacteria</taxon>
        <taxon>Rhodospirillales</taxon>
        <taxon>Dongiaceae</taxon>
        <taxon>Dongia</taxon>
    </lineage>
</organism>
<feature type="transmembrane region" description="Helical" evidence="6">
    <location>
        <begin position="224"/>
        <end position="249"/>
    </location>
</feature>
<dbReference type="Gene3D" id="1.20.1250.20">
    <property type="entry name" value="MFS general substrate transporter like domains"/>
    <property type="match status" value="2"/>
</dbReference>
<sequence>MTQAGRLQHCLYGLPALALMVPTLPAHVLIPTFYAQELGLGLAATGAAIFAARALDVLTDPLVGQASDRVGRRKPFIAVGAILAAIALVAVFAPPGGAGAIYLGLWYALLYVAWSLVMVPYTAWGAELTADYAERTSITSWREGFGLVGITVAASLPALLQQGGRSLSDAMTATALVAIALGAPALFLLLRFVPEGRRRPAARVIGWREAWTVIGRNAPFRRLLAAWFINGVANGLPAGLFPLFITLALGADDGQMGIVLLIYFAAALLSLPVWLRLQARVDKHRLWCGAMVAAILAFLAVPLLPVGAIPAFAVICVITGFALGADLALPPALQADVVDLDRLRQGGERAGLFFALSSMSAKLAAAIAVGIAFPVLDLFGLDLSAAQPGTGPAIIALAVIYAWVPCVFKTIAVLMMWRYPLDRTAHADIARALNI</sequence>
<feature type="transmembrane region" description="Helical" evidence="6">
    <location>
        <begin position="75"/>
        <end position="93"/>
    </location>
</feature>
<feature type="transmembrane region" description="Helical" evidence="6">
    <location>
        <begin position="105"/>
        <end position="124"/>
    </location>
</feature>
<evidence type="ECO:0000313" key="7">
    <source>
        <dbReference type="EMBL" id="TDQ77563.1"/>
    </source>
</evidence>
<name>A0A4R6WD12_9PROT</name>
<evidence type="ECO:0000313" key="8">
    <source>
        <dbReference type="Proteomes" id="UP000295783"/>
    </source>
</evidence>
<feature type="transmembrane region" description="Helical" evidence="6">
    <location>
        <begin position="393"/>
        <end position="417"/>
    </location>
</feature>
<dbReference type="EMBL" id="SNYW01000014">
    <property type="protein sequence ID" value="TDQ77563.1"/>
    <property type="molecule type" value="Genomic_DNA"/>
</dbReference>
<evidence type="ECO:0000256" key="2">
    <source>
        <dbReference type="ARBA" id="ARBA00009617"/>
    </source>
</evidence>
<comment type="subcellular location">
    <subcellularLocation>
        <location evidence="1">Membrane</location>
        <topology evidence="1">Multi-pass membrane protein</topology>
    </subcellularLocation>
</comment>
<keyword evidence="4 6" id="KW-1133">Transmembrane helix</keyword>
<dbReference type="GO" id="GO:0008643">
    <property type="term" value="P:carbohydrate transport"/>
    <property type="evidence" value="ECO:0007669"/>
    <property type="project" value="InterPro"/>
</dbReference>
<evidence type="ECO:0000256" key="1">
    <source>
        <dbReference type="ARBA" id="ARBA00004141"/>
    </source>
</evidence>
<dbReference type="PROSITE" id="PS00216">
    <property type="entry name" value="SUGAR_TRANSPORT_1"/>
    <property type="match status" value="1"/>
</dbReference>
<feature type="transmembrane region" description="Helical" evidence="6">
    <location>
        <begin position="350"/>
        <end position="373"/>
    </location>
</feature>
<feature type="transmembrane region" description="Helical" evidence="6">
    <location>
        <begin position="309"/>
        <end position="329"/>
    </location>
</feature>
<dbReference type="OrthoDB" id="181905at2"/>
<evidence type="ECO:0000256" key="6">
    <source>
        <dbReference type="SAM" id="Phobius"/>
    </source>
</evidence>
<protein>
    <submittedName>
        <fullName evidence="7">Na+/melibiose symporter-like transporter</fullName>
    </submittedName>
</protein>
<dbReference type="PANTHER" id="PTHR11328:SF28">
    <property type="entry name" value="MAJOR FACILITATOR SUPERFAMILY DOMAIN-CONTAINING PROTEIN 12"/>
    <property type="match status" value="1"/>
</dbReference>
<dbReference type="InterPro" id="IPR036259">
    <property type="entry name" value="MFS_trans_sf"/>
</dbReference>
<evidence type="ECO:0000256" key="4">
    <source>
        <dbReference type="ARBA" id="ARBA00022989"/>
    </source>
</evidence>
<keyword evidence="3 6" id="KW-0812">Transmembrane</keyword>
<reference evidence="7 8" key="1">
    <citation type="submission" date="2019-03" db="EMBL/GenBank/DDBJ databases">
        <title>Genomic Encyclopedia of Type Strains, Phase III (KMG-III): the genomes of soil and plant-associated and newly described type strains.</title>
        <authorList>
            <person name="Whitman W."/>
        </authorList>
    </citation>
    <scope>NUCLEOTIDE SEQUENCE [LARGE SCALE GENOMIC DNA]</scope>
    <source>
        <strain evidence="7 8">CGMCC 1.7660</strain>
    </source>
</reference>
<proteinExistence type="inferred from homology"/>
<feature type="transmembrane region" description="Helical" evidence="6">
    <location>
        <begin position="12"/>
        <end position="34"/>
    </location>
</feature>
<gene>
    <name evidence="7" type="ORF">A8950_3715</name>
</gene>
<accession>A0A4R6WD12</accession>
<dbReference type="GO" id="GO:0015293">
    <property type="term" value="F:symporter activity"/>
    <property type="evidence" value="ECO:0007669"/>
    <property type="project" value="InterPro"/>
</dbReference>
<evidence type="ECO:0000256" key="3">
    <source>
        <dbReference type="ARBA" id="ARBA00022692"/>
    </source>
</evidence>
<dbReference type="InterPro" id="IPR005829">
    <property type="entry name" value="Sugar_transporter_CS"/>
</dbReference>
<feature type="transmembrane region" description="Helical" evidence="6">
    <location>
        <begin position="255"/>
        <end position="274"/>
    </location>
</feature>